<gene>
    <name evidence="2" type="ORF">PV10_02995</name>
</gene>
<dbReference type="VEuPathDB" id="FungiDB:PV10_02995"/>
<evidence type="ECO:0000256" key="1">
    <source>
        <dbReference type="SAM" id="MobiDB-lite"/>
    </source>
</evidence>
<accession>A0A0D1X0M4</accession>
<dbReference type="Proteomes" id="UP000054302">
    <property type="component" value="Unassembled WGS sequence"/>
</dbReference>
<feature type="compositionally biased region" description="Polar residues" evidence="1">
    <location>
        <begin position="87"/>
        <end position="96"/>
    </location>
</feature>
<dbReference type="AlphaFoldDB" id="A0A0D1X0M4"/>
<feature type="compositionally biased region" description="Low complexity" evidence="1">
    <location>
        <begin position="37"/>
        <end position="63"/>
    </location>
</feature>
<feature type="non-terminal residue" evidence="2">
    <location>
        <position position="1"/>
    </location>
</feature>
<dbReference type="EMBL" id="KN847521">
    <property type="protein sequence ID" value="KIV95325.1"/>
    <property type="molecule type" value="Genomic_DNA"/>
</dbReference>
<keyword evidence="3" id="KW-1185">Reference proteome</keyword>
<dbReference type="RefSeq" id="XP_016226899.1">
    <property type="nucleotide sequence ID" value="XM_016367381.1"/>
</dbReference>
<name>A0A0D1X0M4_EXOME</name>
<proteinExistence type="predicted"/>
<feature type="compositionally biased region" description="Low complexity" evidence="1">
    <location>
        <begin position="105"/>
        <end position="121"/>
    </location>
</feature>
<protein>
    <submittedName>
        <fullName evidence="2">Uncharacterized protein</fullName>
    </submittedName>
</protein>
<feature type="compositionally biased region" description="Low complexity" evidence="1">
    <location>
        <begin position="72"/>
        <end position="86"/>
    </location>
</feature>
<organism evidence="2 3">
    <name type="scientific">Exophiala mesophila</name>
    <name type="common">Black yeast-like fungus</name>
    <dbReference type="NCBI Taxonomy" id="212818"/>
    <lineage>
        <taxon>Eukaryota</taxon>
        <taxon>Fungi</taxon>
        <taxon>Dikarya</taxon>
        <taxon>Ascomycota</taxon>
        <taxon>Pezizomycotina</taxon>
        <taxon>Eurotiomycetes</taxon>
        <taxon>Chaetothyriomycetidae</taxon>
        <taxon>Chaetothyriales</taxon>
        <taxon>Herpotrichiellaceae</taxon>
        <taxon>Exophiala</taxon>
    </lineage>
</organism>
<evidence type="ECO:0000313" key="3">
    <source>
        <dbReference type="Proteomes" id="UP000054302"/>
    </source>
</evidence>
<dbReference type="HOGENOM" id="CLU_1975751_0_0_1"/>
<evidence type="ECO:0000313" key="2">
    <source>
        <dbReference type="EMBL" id="KIV95325.1"/>
    </source>
</evidence>
<reference evidence="2 3" key="1">
    <citation type="submission" date="2015-01" db="EMBL/GenBank/DDBJ databases">
        <title>The Genome Sequence of Exophiala mesophila CBS40295.</title>
        <authorList>
            <consortium name="The Broad Institute Genomics Platform"/>
            <person name="Cuomo C."/>
            <person name="de Hoog S."/>
            <person name="Gorbushina A."/>
            <person name="Stielow B."/>
            <person name="Teixiera M."/>
            <person name="Abouelleil A."/>
            <person name="Chapman S.B."/>
            <person name="Priest M."/>
            <person name="Young S.K."/>
            <person name="Wortman J."/>
            <person name="Nusbaum C."/>
            <person name="Birren B."/>
        </authorList>
    </citation>
    <scope>NUCLEOTIDE SEQUENCE [LARGE SCALE GENOMIC DNA]</scope>
    <source>
        <strain evidence="2 3">CBS 40295</strain>
    </source>
</reference>
<sequence length="127" mass="13758">PKSQFNHSPSYRPKSAFLPDKMSSFYLARKSDRSVNSETTSSSPWTYSSSSSCSWLSPPWSRSTTAGDSLRSSPSSSSSSSTTSASNLHPQTTATMMRNPRVEASPLSTSGSMSSSFGSFSERTLYR</sequence>
<feature type="region of interest" description="Disordered" evidence="1">
    <location>
        <begin position="28"/>
        <end position="127"/>
    </location>
</feature>
<dbReference type="GeneID" id="27320840"/>